<dbReference type="GeneID" id="105266143"/>
<dbReference type="PANTHER" id="PTHR24064">
    <property type="entry name" value="SOLUTE CARRIER FAMILY 22 MEMBER"/>
    <property type="match status" value="1"/>
</dbReference>
<evidence type="ECO:0000256" key="2">
    <source>
        <dbReference type="ARBA" id="ARBA00022692"/>
    </source>
</evidence>
<organism evidence="7 8">
    <name type="scientific">Fopius arisanus</name>
    <dbReference type="NCBI Taxonomy" id="64838"/>
    <lineage>
        <taxon>Eukaryota</taxon>
        <taxon>Metazoa</taxon>
        <taxon>Ecdysozoa</taxon>
        <taxon>Arthropoda</taxon>
        <taxon>Hexapoda</taxon>
        <taxon>Insecta</taxon>
        <taxon>Pterygota</taxon>
        <taxon>Neoptera</taxon>
        <taxon>Endopterygota</taxon>
        <taxon>Hymenoptera</taxon>
        <taxon>Apocrita</taxon>
        <taxon>Ichneumonoidea</taxon>
        <taxon>Braconidae</taxon>
        <taxon>Opiinae</taxon>
        <taxon>Fopius</taxon>
    </lineage>
</organism>
<gene>
    <name evidence="8" type="primary">LOC105266143</name>
</gene>
<proteinExistence type="predicted"/>
<dbReference type="SUPFAM" id="SSF103473">
    <property type="entry name" value="MFS general substrate transporter"/>
    <property type="match status" value="1"/>
</dbReference>
<evidence type="ECO:0000313" key="7">
    <source>
        <dbReference type="Proteomes" id="UP000694866"/>
    </source>
</evidence>
<dbReference type="CDD" id="cd17317">
    <property type="entry name" value="MFS_SLC22"/>
    <property type="match status" value="1"/>
</dbReference>
<feature type="transmembrane region" description="Helical" evidence="5">
    <location>
        <begin position="25"/>
        <end position="42"/>
    </location>
</feature>
<feature type="transmembrane region" description="Helical" evidence="5">
    <location>
        <begin position="259"/>
        <end position="277"/>
    </location>
</feature>
<keyword evidence="2 5" id="KW-0812">Transmembrane</keyword>
<dbReference type="InterPro" id="IPR005828">
    <property type="entry name" value="MFS_sugar_transport-like"/>
</dbReference>
<feature type="transmembrane region" description="Helical" evidence="5">
    <location>
        <begin position="231"/>
        <end position="253"/>
    </location>
</feature>
<accession>A0A9R1T469</accession>
<dbReference type="GO" id="GO:0016020">
    <property type="term" value="C:membrane"/>
    <property type="evidence" value="ECO:0007669"/>
    <property type="project" value="UniProtKB-SubCell"/>
</dbReference>
<feature type="transmembrane region" description="Helical" evidence="5">
    <location>
        <begin position="354"/>
        <end position="371"/>
    </location>
</feature>
<reference evidence="8" key="1">
    <citation type="submission" date="2025-08" db="UniProtKB">
        <authorList>
            <consortium name="RefSeq"/>
        </authorList>
    </citation>
    <scope>IDENTIFICATION</scope>
    <source>
        <strain evidence="8">USDA-PBARC FA_bdor</strain>
        <tissue evidence="8">Whole organism</tissue>
    </source>
</reference>
<dbReference type="InterPro" id="IPR036259">
    <property type="entry name" value="MFS_trans_sf"/>
</dbReference>
<keyword evidence="3 5" id="KW-1133">Transmembrane helix</keyword>
<evidence type="ECO:0000313" key="8">
    <source>
        <dbReference type="RefSeq" id="XP_011302376.1"/>
    </source>
</evidence>
<evidence type="ECO:0000256" key="1">
    <source>
        <dbReference type="ARBA" id="ARBA00004141"/>
    </source>
</evidence>
<dbReference type="Proteomes" id="UP000694866">
    <property type="component" value="Unplaced"/>
</dbReference>
<feature type="transmembrane region" description="Helical" evidence="5">
    <location>
        <begin position="437"/>
        <end position="459"/>
    </location>
</feature>
<feature type="transmembrane region" description="Helical" evidence="5">
    <location>
        <begin position="471"/>
        <end position="491"/>
    </location>
</feature>
<feature type="transmembrane region" description="Helical" evidence="5">
    <location>
        <begin position="174"/>
        <end position="195"/>
    </location>
</feature>
<comment type="subcellular location">
    <subcellularLocation>
        <location evidence="1">Membrane</location>
        <topology evidence="1">Multi-pass membrane protein</topology>
    </subcellularLocation>
</comment>
<dbReference type="RefSeq" id="XP_011302376.1">
    <property type="nucleotide sequence ID" value="XM_011304074.1"/>
</dbReference>
<evidence type="ECO:0000256" key="5">
    <source>
        <dbReference type="SAM" id="Phobius"/>
    </source>
</evidence>
<sequence>MSELSEKRQDELLSALDKLGDGSKFLWLVFTLTLTPTVFNGLQSMSYVFTTEIPPYWCTVPELVSANWTSEEIRRISSAGECIMYNYDYKYLARLGYEEAVKYVEDLSERPGSSSCSSFIFGDVGRSTVVQEWDLVCTRAADRANTFMAFSLGKLMGSGIFGVYADKSGRRRTFIIGIILQILSGPASALVPWFWGYMGLRWITGLSSAAVGYSSLTILTEVSGSRHRQWLGIAFNAGYPIGTAILAGLAYQFRDWRNLQMAISLGSLLLIIHACLMPESPRWLITQNRREEARKIIEKYYGPVPTTPVPMSMSSDQRNNKQNGIHEEKKENFIQRNMKSLRILFSNSELRKRLIIMYLSWLTSSLSYYAIALNADNFTDNHYLYVLIMGFTEIPAYIIPSIILMFLGRRAAGSLLYILGAVCLLCILAIPQDLTGAIMGVALTGRFTLSAVYGIVILYTSELFPTVARNSAVGTSCVMAHVGTIIAPYVSDLLGSVAWWAPSTICGSLALVSGILCLGLPETRGRGLADTVEEETGEGRENTSFKKCFPFYSGNKEFQPSSNN</sequence>
<feature type="transmembrane region" description="Helical" evidence="5">
    <location>
        <begin position="497"/>
        <end position="520"/>
    </location>
</feature>
<evidence type="ECO:0000256" key="3">
    <source>
        <dbReference type="ARBA" id="ARBA00022989"/>
    </source>
</evidence>
<dbReference type="OrthoDB" id="2544694at2759"/>
<name>A0A9R1T469_9HYME</name>
<evidence type="ECO:0000259" key="6">
    <source>
        <dbReference type="PROSITE" id="PS50850"/>
    </source>
</evidence>
<evidence type="ECO:0000256" key="4">
    <source>
        <dbReference type="ARBA" id="ARBA00023136"/>
    </source>
</evidence>
<feature type="domain" description="Major facilitator superfamily (MFS) profile" evidence="6">
    <location>
        <begin position="74"/>
        <end position="525"/>
    </location>
</feature>
<dbReference type="AlphaFoldDB" id="A0A9R1T469"/>
<dbReference type="Gene3D" id="1.20.1250.20">
    <property type="entry name" value="MFS general substrate transporter like domains"/>
    <property type="match status" value="1"/>
</dbReference>
<feature type="transmembrane region" description="Helical" evidence="5">
    <location>
        <begin position="414"/>
        <end position="431"/>
    </location>
</feature>
<dbReference type="GO" id="GO:0022857">
    <property type="term" value="F:transmembrane transporter activity"/>
    <property type="evidence" value="ECO:0007669"/>
    <property type="project" value="InterPro"/>
</dbReference>
<keyword evidence="7" id="KW-1185">Reference proteome</keyword>
<protein>
    <submittedName>
        <fullName evidence="8">Organic cation transporter protein</fullName>
    </submittedName>
</protein>
<keyword evidence="4 5" id="KW-0472">Membrane</keyword>
<dbReference type="KEGG" id="fas:105266143"/>
<feature type="transmembrane region" description="Helical" evidence="5">
    <location>
        <begin position="201"/>
        <end position="219"/>
    </location>
</feature>
<feature type="transmembrane region" description="Helical" evidence="5">
    <location>
        <begin position="383"/>
        <end position="407"/>
    </location>
</feature>
<dbReference type="Pfam" id="PF00083">
    <property type="entry name" value="Sugar_tr"/>
    <property type="match status" value="1"/>
</dbReference>
<dbReference type="PROSITE" id="PS50850">
    <property type="entry name" value="MFS"/>
    <property type="match status" value="1"/>
</dbReference>
<dbReference type="InterPro" id="IPR020846">
    <property type="entry name" value="MFS_dom"/>
</dbReference>